<dbReference type="InterPro" id="IPR000874">
    <property type="entry name" value="Bombesin"/>
</dbReference>
<evidence type="ECO:0000313" key="5">
    <source>
        <dbReference type="Ensembl" id="ENSMODP00000044981.1"/>
    </source>
</evidence>
<dbReference type="GO" id="GO:0005184">
    <property type="term" value="F:neuropeptide hormone activity"/>
    <property type="evidence" value="ECO:0000318"/>
    <property type="project" value="GO_Central"/>
</dbReference>
<evidence type="ECO:0000256" key="1">
    <source>
        <dbReference type="ARBA" id="ARBA00004613"/>
    </source>
</evidence>
<comment type="subcellular location">
    <subcellularLocation>
        <location evidence="1">Secreted</location>
    </subcellularLocation>
</comment>
<name>A0A5F8GCH3_MONDO</name>
<dbReference type="GO" id="GO:0046887">
    <property type="term" value="P:positive regulation of hormone secretion"/>
    <property type="evidence" value="ECO:0000318"/>
    <property type="project" value="GO_Central"/>
</dbReference>
<reference evidence="5" key="3">
    <citation type="submission" date="2025-09" db="UniProtKB">
        <authorList>
            <consortium name="Ensembl"/>
        </authorList>
    </citation>
    <scope>IDENTIFICATION</scope>
</reference>
<sequence>MLGSGSEPSMTSELTRRPLHPRLLSCLVFLAFLSSTSTLSLDFAEHRNKAAKIKIHPRGNLWATGHFMGKKSVEPLAFSSGTATHTTLEEMKDRLSHDLVRVLWLRKSLGMSQEDPAVSAQVITAREEGGSFVMMQEEQRRRDEGASCCRGSQGWRLWSCQQPPLPLPRLRLISAHPKENHLPFTALSWGAGWALS</sequence>
<dbReference type="STRING" id="13616.ENSMODP00000044981"/>
<dbReference type="FunCoup" id="A0A5F8GCH3">
    <property type="interactions" value="89"/>
</dbReference>
<accession>A0A5F8GCH3</accession>
<reference evidence="5" key="2">
    <citation type="submission" date="2025-08" db="UniProtKB">
        <authorList>
            <consortium name="Ensembl"/>
        </authorList>
    </citation>
    <scope>IDENTIFICATION</scope>
</reference>
<dbReference type="Bgee" id="ENSMODG00000019361">
    <property type="expression patterns" value="Expressed in uterus and 14 other cell types or tissues"/>
</dbReference>
<proteinExistence type="inferred from homology"/>
<keyword evidence="4" id="KW-0027">Amidation</keyword>
<dbReference type="PANTHER" id="PTHR16866:SF3">
    <property type="entry name" value="NEUROMEDIN-B"/>
    <property type="match status" value="1"/>
</dbReference>
<reference evidence="5 6" key="1">
    <citation type="journal article" date="2007" name="Nature">
        <title>Genome of the marsupial Monodelphis domestica reveals innovation in non-coding sequences.</title>
        <authorList>
            <person name="Mikkelsen T.S."/>
            <person name="Wakefield M.J."/>
            <person name="Aken B."/>
            <person name="Amemiya C.T."/>
            <person name="Chang J.L."/>
            <person name="Duke S."/>
            <person name="Garber M."/>
            <person name="Gentles A.J."/>
            <person name="Goodstadt L."/>
            <person name="Heger A."/>
            <person name="Jurka J."/>
            <person name="Kamal M."/>
            <person name="Mauceli E."/>
            <person name="Searle S.M."/>
            <person name="Sharpe T."/>
            <person name="Baker M.L."/>
            <person name="Batzer M.A."/>
            <person name="Benos P.V."/>
            <person name="Belov K."/>
            <person name="Clamp M."/>
            <person name="Cook A."/>
            <person name="Cuff J."/>
            <person name="Das R."/>
            <person name="Davidow L."/>
            <person name="Deakin J.E."/>
            <person name="Fazzari M.J."/>
            <person name="Glass J.L."/>
            <person name="Grabherr M."/>
            <person name="Greally J.M."/>
            <person name="Gu W."/>
            <person name="Hore T.A."/>
            <person name="Huttley G.A."/>
            <person name="Kleber M."/>
            <person name="Jirtle R.L."/>
            <person name="Koina E."/>
            <person name="Lee J.T."/>
            <person name="Mahony S."/>
            <person name="Marra M.A."/>
            <person name="Miller R.D."/>
            <person name="Nicholls R.D."/>
            <person name="Oda M."/>
            <person name="Papenfuss A.T."/>
            <person name="Parra Z.E."/>
            <person name="Pollock D.D."/>
            <person name="Ray D.A."/>
            <person name="Schein J.E."/>
            <person name="Speed T.P."/>
            <person name="Thompson K."/>
            <person name="VandeBerg J.L."/>
            <person name="Wade C.M."/>
            <person name="Walker J.A."/>
            <person name="Waters P.D."/>
            <person name="Webber C."/>
            <person name="Weidman J.R."/>
            <person name="Xie X."/>
            <person name="Zody M.C."/>
            <person name="Baldwin J."/>
            <person name="Abdouelleil A."/>
            <person name="Abdulkadir J."/>
            <person name="Abebe A."/>
            <person name="Abera B."/>
            <person name="Abreu J."/>
            <person name="Acer S.C."/>
            <person name="Aftuck L."/>
            <person name="Alexander A."/>
            <person name="An P."/>
            <person name="Anderson E."/>
            <person name="Anderson S."/>
            <person name="Arachi H."/>
            <person name="Azer M."/>
            <person name="Bachantsang P."/>
            <person name="Barry A."/>
            <person name="Bayul T."/>
            <person name="Berlin A."/>
            <person name="Bessette D."/>
            <person name="Bloom T."/>
            <person name="Bloom T."/>
            <person name="Boguslavskiy L."/>
            <person name="Bonnet C."/>
            <person name="Boukhgalter B."/>
            <person name="Bourzgui I."/>
            <person name="Brown A."/>
            <person name="Cahill P."/>
            <person name="Channer S."/>
            <person name="Cheshatsang Y."/>
            <person name="Chuda L."/>
            <person name="Citroen M."/>
            <person name="Collymore A."/>
            <person name="Cooke P."/>
            <person name="Costello M."/>
            <person name="D'Aco K."/>
            <person name="Daza R."/>
            <person name="De Haan G."/>
            <person name="DeGray S."/>
            <person name="DeMaso C."/>
            <person name="Dhargay N."/>
            <person name="Dooley K."/>
            <person name="Dooley E."/>
            <person name="Doricent M."/>
            <person name="Dorje P."/>
            <person name="Dorjee K."/>
            <person name="Dupes A."/>
            <person name="Elong R."/>
            <person name="Falk J."/>
            <person name="Farina A."/>
            <person name="Faro S."/>
            <person name="Ferguson D."/>
            <person name="Fisher S."/>
            <person name="Foley C.D."/>
            <person name="Franke A."/>
            <person name="Friedrich D."/>
            <person name="Gadbois L."/>
            <person name="Gearin G."/>
            <person name="Gearin C.R."/>
            <person name="Giannoukos G."/>
            <person name="Goode T."/>
            <person name="Graham J."/>
            <person name="Grandbois E."/>
            <person name="Grewal S."/>
            <person name="Gyaltsen K."/>
            <person name="Hafez N."/>
            <person name="Hagos B."/>
            <person name="Hall J."/>
            <person name="Henson C."/>
            <person name="Hollinger A."/>
            <person name="Honan T."/>
            <person name="Huard M.D."/>
            <person name="Hughes L."/>
            <person name="Hurhula B."/>
            <person name="Husby M.E."/>
            <person name="Kamat A."/>
            <person name="Kanga B."/>
            <person name="Kashin S."/>
            <person name="Khazanovich D."/>
            <person name="Kisner P."/>
            <person name="Lance K."/>
            <person name="Lara M."/>
            <person name="Lee W."/>
            <person name="Lennon N."/>
            <person name="Letendre F."/>
            <person name="LeVine R."/>
            <person name="Lipovsky A."/>
            <person name="Liu X."/>
            <person name="Liu J."/>
            <person name="Liu S."/>
            <person name="Lokyitsang T."/>
            <person name="Lokyitsang Y."/>
            <person name="Lubonja R."/>
            <person name="Lui A."/>
            <person name="MacDonald P."/>
            <person name="Magnisalis V."/>
            <person name="Maru K."/>
            <person name="Matthews C."/>
            <person name="McCusker W."/>
            <person name="McDonough S."/>
            <person name="Mehta T."/>
            <person name="Meldrim J."/>
            <person name="Meneus L."/>
            <person name="Mihai O."/>
            <person name="Mihalev A."/>
            <person name="Mihova T."/>
            <person name="Mittelman R."/>
            <person name="Mlenga V."/>
            <person name="Montmayeur A."/>
            <person name="Mulrain L."/>
            <person name="Navidi A."/>
            <person name="Naylor J."/>
            <person name="Negash T."/>
            <person name="Nguyen T."/>
            <person name="Nguyen N."/>
            <person name="Nicol R."/>
            <person name="Norbu C."/>
            <person name="Norbu N."/>
            <person name="Novod N."/>
            <person name="O'Neill B."/>
            <person name="Osman S."/>
            <person name="Markiewicz E."/>
            <person name="Oyono O.L."/>
            <person name="Patti C."/>
            <person name="Phunkhang P."/>
            <person name="Pierre F."/>
            <person name="Priest M."/>
            <person name="Raghuraman S."/>
            <person name="Rege F."/>
            <person name="Reyes R."/>
            <person name="Rise C."/>
            <person name="Rogov P."/>
            <person name="Ross K."/>
            <person name="Ryan E."/>
            <person name="Settipalli S."/>
            <person name="Shea T."/>
            <person name="Sherpa N."/>
            <person name="Shi L."/>
            <person name="Shih D."/>
            <person name="Sparrow T."/>
            <person name="Spaulding J."/>
            <person name="Stalker J."/>
            <person name="Stange-Thomann N."/>
            <person name="Stavropoulos S."/>
            <person name="Stone C."/>
            <person name="Strader C."/>
            <person name="Tesfaye S."/>
            <person name="Thomson T."/>
            <person name="Thoulutsang Y."/>
            <person name="Thoulutsang D."/>
            <person name="Topham K."/>
            <person name="Topping I."/>
            <person name="Tsamla T."/>
            <person name="Vassiliev H."/>
            <person name="Vo A."/>
            <person name="Wangchuk T."/>
            <person name="Wangdi T."/>
            <person name="Weiand M."/>
            <person name="Wilkinson J."/>
            <person name="Wilson A."/>
            <person name="Yadav S."/>
            <person name="Young G."/>
            <person name="Yu Q."/>
            <person name="Zembek L."/>
            <person name="Zhong D."/>
            <person name="Zimmer A."/>
            <person name="Zwirko Z."/>
            <person name="Jaffe D.B."/>
            <person name="Alvarez P."/>
            <person name="Brockman W."/>
            <person name="Butler J."/>
            <person name="Chin C."/>
            <person name="Gnerre S."/>
            <person name="MacCallum I."/>
            <person name="Graves J.A."/>
            <person name="Ponting C.P."/>
            <person name="Breen M."/>
            <person name="Samollow P.B."/>
            <person name="Lander E.S."/>
            <person name="Lindblad-Toh K."/>
        </authorList>
    </citation>
    <scope>NUCLEOTIDE SEQUENCE [LARGE SCALE GENOMIC DNA]</scope>
</reference>
<dbReference type="GeneTree" id="ENSGT00940000154470"/>
<dbReference type="GO" id="GO:0031710">
    <property type="term" value="F:neuromedin B receptor binding"/>
    <property type="evidence" value="ECO:0000318"/>
    <property type="project" value="GO_Central"/>
</dbReference>
<dbReference type="Ensembl" id="ENSMODT00000080485.1">
    <property type="protein sequence ID" value="ENSMODP00000044981.1"/>
    <property type="gene ID" value="ENSMODG00000019361.3"/>
</dbReference>
<comment type="similarity">
    <text evidence="2">Belongs to the bombesin/neuromedin-B/ranatensin family.</text>
</comment>
<evidence type="ECO:0008006" key="7">
    <source>
        <dbReference type="Google" id="ProtNLM"/>
    </source>
</evidence>
<dbReference type="GO" id="GO:0007218">
    <property type="term" value="P:neuropeptide signaling pathway"/>
    <property type="evidence" value="ECO:0000318"/>
    <property type="project" value="GO_Central"/>
</dbReference>
<keyword evidence="3" id="KW-0964">Secreted</keyword>
<evidence type="ECO:0000256" key="2">
    <source>
        <dbReference type="ARBA" id="ARBA00010012"/>
    </source>
</evidence>
<evidence type="ECO:0000256" key="4">
    <source>
        <dbReference type="ARBA" id="ARBA00022815"/>
    </source>
</evidence>
<dbReference type="AlphaFoldDB" id="A0A5F8GCH3"/>
<dbReference type="Proteomes" id="UP000002280">
    <property type="component" value="Chromosome 1"/>
</dbReference>
<dbReference type="PROSITE" id="PS00257">
    <property type="entry name" value="BOMBESIN"/>
    <property type="match status" value="1"/>
</dbReference>
<evidence type="ECO:0000256" key="3">
    <source>
        <dbReference type="ARBA" id="ARBA00022525"/>
    </source>
</evidence>
<evidence type="ECO:0000313" key="6">
    <source>
        <dbReference type="Proteomes" id="UP000002280"/>
    </source>
</evidence>
<protein>
    <recommendedName>
        <fullName evidence="7">Neuromedin B</fullName>
    </recommendedName>
</protein>
<dbReference type="GO" id="GO:0005615">
    <property type="term" value="C:extracellular space"/>
    <property type="evidence" value="ECO:0000318"/>
    <property type="project" value="GO_Central"/>
</dbReference>
<dbReference type="Pfam" id="PF02044">
    <property type="entry name" value="Bombesin"/>
    <property type="match status" value="1"/>
</dbReference>
<organism evidence="5 6">
    <name type="scientific">Monodelphis domestica</name>
    <name type="common">Gray short-tailed opossum</name>
    <dbReference type="NCBI Taxonomy" id="13616"/>
    <lineage>
        <taxon>Eukaryota</taxon>
        <taxon>Metazoa</taxon>
        <taxon>Chordata</taxon>
        <taxon>Craniata</taxon>
        <taxon>Vertebrata</taxon>
        <taxon>Euteleostomi</taxon>
        <taxon>Mammalia</taxon>
        <taxon>Metatheria</taxon>
        <taxon>Didelphimorphia</taxon>
        <taxon>Didelphidae</taxon>
        <taxon>Monodelphis</taxon>
    </lineage>
</organism>
<keyword evidence="6" id="KW-1185">Reference proteome</keyword>
<dbReference type="InParanoid" id="A0A5F8GCH3"/>
<gene>
    <name evidence="5" type="primary">NMB</name>
</gene>
<dbReference type="PANTHER" id="PTHR16866">
    <property type="entry name" value="GASTRIN-RELEASING PEPTIDE"/>
    <property type="match status" value="1"/>
</dbReference>